<organism evidence="8 9">
    <name type="scientific">Rasamsonia emersonii (strain ATCC 16479 / CBS 393.64 / IMI 116815)</name>
    <dbReference type="NCBI Taxonomy" id="1408163"/>
    <lineage>
        <taxon>Eukaryota</taxon>
        <taxon>Fungi</taxon>
        <taxon>Dikarya</taxon>
        <taxon>Ascomycota</taxon>
        <taxon>Pezizomycotina</taxon>
        <taxon>Eurotiomycetes</taxon>
        <taxon>Eurotiomycetidae</taxon>
        <taxon>Eurotiales</taxon>
        <taxon>Trichocomaceae</taxon>
        <taxon>Rasamsonia</taxon>
    </lineage>
</organism>
<evidence type="ECO:0000256" key="4">
    <source>
        <dbReference type="ARBA" id="ARBA00023136"/>
    </source>
</evidence>
<dbReference type="EMBL" id="LASV01000018">
    <property type="protein sequence ID" value="KKA25540.1"/>
    <property type="molecule type" value="Genomic_DNA"/>
</dbReference>
<keyword evidence="3 6" id="KW-1133">Transmembrane helix</keyword>
<dbReference type="STRING" id="1408163.A0A0F4Z5C3"/>
<evidence type="ECO:0000259" key="7">
    <source>
        <dbReference type="PROSITE" id="PS50850"/>
    </source>
</evidence>
<evidence type="ECO:0000256" key="2">
    <source>
        <dbReference type="ARBA" id="ARBA00022692"/>
    </source>
</evidence>
<accession>A0A0F4Z5C3</accession>
<dbReference type="Gene3D" id="1.20.1250.20">
    <property type="entry name" value="MFS general substrate transporter like domains"/>
    <property type="match status" value="1"/>
</dbReference>
<dbReference type="AlphaFoldDB" id="A0A0F4Z5C3"/>
<dbReference type="SUPFAM" id="SSF103473">
    <property type="entry name" value="MFS general substrate transporter"/>
    <property type="match status" value="1"/>
</dbReference>
<dbReference type="RefSeq" id="XP_013332152.1">
    <property type="nucleotide sequence ID" value="XM_013476698.1"/>
</dbReference>
<evidence type="ECO:0000256" key="5">
    <source>
        <dbReference type="SAM" id="MobiDB-lite"/>
    </source>
</evidence>
<dbReference type="OrthoDB" id="5296287at2759"/>
<feature type="compositionally biased region" description="Basic and acidic residues" evidence="5">
    <location>
        <begin position="533"/>
        <end position="550"/>
    </location>
</feature>
<feature type="transmembrane region" description="Helical" evidence="6">
    <location>
        <begin position="335"/>
        <end position="356"/>
    </location>
</feature>
<dbReference type="PANTHER" id="PTHR23508">
    <property type="entry name" value="CARBOXYLIC ACID TRANSPORTER PROTEIN HOMOLOG"/>
    <property type="match status" value="1"/>
</dbReference>
<reference evidence="8 9" key="1">
    <citation type="submission" date="2015-04" db="EMBL/GenBank/DDBJ databases">
        <authorList>
            <person name="Heijne W.H."/>
            <person name="Fedorova N.D."/>
            <person name="Nierman W.C."/>
            <person name="Vollebregt A.W."/>
            <person name="Zhao Z."/>
            <person name="Wu L."/>
            <person name="Kumar M."/>
            <person name="Stam H."/>
            <person name="van den Berg M.A."/>
            <person name="Pel H.J."/>
        </authorList>
    </citation>
    <scope>NUCLEOTIDE SEQUENCE [LARGE SCALE GENOMIC DNA]</scope>
    <source>
        <strain evidence="8 9">CBS 393.64</strain>
    </source>
</reference>
<gene>
    <name evidence="8" type="ORF">T310_0420</name>
</gene>
<keyword evidence="2 6" id="KW-0812">Transmembrane</keyword>
<dbReference type="Proteomes" id="UP000053958">
    <property type="component" value="Unassembled WGS sequence"/>
</dbReference>
<dbReference type="PANTHER" id="PTHR23508:SF10">
    <property type="entry name" value="CARBOXYLIC ACID TRANSPORTER PROTEIN HOMOLOG"/>
    <property type="match status" value="1"/>
</dbReference>
<feature type="region of interest" description="Disordered" evidence="5">
    <location>
        <begin position="515"/>
        <end position="550"/>
    </location>
</feature>
<sequence length="550" mass="61100">MRNHMAAGWFYSPRQIVRYFATRLTSLQPPRNKLRNPIAILRELTTHQWLMFAAGFLAWTWDAFDFFTVSMTVTELAAQFNVAYSDVSWTCYHPQRIEAYTEILSGHDSHSDASVRRRPRLWHNLRSLWQEVPNDHQPGAFCVLELASGFCNTLPQFLGVRSLYGIAMGGLFGPAAATALEDLPYEARGLLSGVFQEGYAVGYLLAAAFYRALVPTTSHGWRSLFWFGAGPPILIIAFRLWLPETNHFQVMKAEREARIRAQQDQQQQQQDGADLRATGFRAFVKESSKALRANWVLLIYMVVLMTGFISCSHGSQDFDPTFLKDQVGMGPTDTTVVTVVGQIGAFLGGATVGYTSSFFGRRLSMICACIVGGALIPAYVLPRNMSLVASAFFEQFFVGGAWGPIPIHLVELSPNVLRSLTVGLTYQLGNLASSASATIQSVIAERFPLPPAPNGTKKFDYGRVIAIFMGAVWAYMLFFLLLGPEMSQEERQEQAEAALYLERLRLEGVSLTQIGEKRAANSSSGEEQTPESKNADGKKDEEDIAVEHVE</sequence>
<dbReference type="InterPro" id="IPR005828">
    <property type="entry name" value="MFS_sugar_transport-like"/>
</dbReference>
<protein>
    <submittedName>
        <fullName evidence="8">Carboxylic acid transporter</fullName>
    </submittedName>
</protein>
<dbReference type="GO" id="GO:0015355">
    <property type="term" value="F:secondary active monocarboxylate transmembrane transporter activity"/>
    <property type="evidence" value="ECO:0007669"/>
    <property type="project" value="TreeGrafter"/>
</dbReference>
<comment type="subcellular location">
    <subcellularLocation>
        <location evidence="1">Membrane</location>
        <topology evidence="1">Multi-pass membrane protein</topology>
    </subcellularLocation>
</comment>
<feature type="transmembrane region" description="Helical" evidence="6">
    <location>
        <begin position="461"/>
        <end position="482"/>
    </location>
</feature>
<dbReference type="PROSITE" id="PS50850">
    <property type="entry name" value="MFS"/>
    <property type="match status" value="1"/>
</dbReference>
<feature type="transmembrane region" description="Helical" evidence="6">
    <location>
        <begin position="295"/>
        <end position="315"/>
    </location>
</feature>
<evidence type="ECO:0000256" key="6">
    <source>
        <dbReference type="SAM" id="Phobius"/>
    </source>
</evidence>
<dbReference type="Pfam" id="PF00083">
    <property type="entry name" value="Sugar_tr"/>
    <property type="match status" value="1"/>
</dbReference>
<dbReference type="GO" id="GO:0035879">
    <property type="term" value="P:plasma membrane lactate transport"/>
    <property type="evidence" value="ECO:0007669"/>
    <property type="project" value="TreeGrafter"/>
</dbReference>
<dbReference type="GO" id="GO:0005886">
    <property type="term" value="C:plasma membrane"/>
    <property type="evidence" value="ECO:0007669"/>
    <property type="project" value="TreeGrafter"/>
</dbReference>
<keyword evidence="4 6" id="KW-0472">Membrane</keyword>
<keyword evidence="9" id="KW-1185">Reference proteome</keyword>
<proteinExistence type="predicted"/>
<comment type="caution">
    <text evidence="8">The sequence shown here is derived from an EMBL/GenBank/DDBJ whole genome shotgun (WGS) entry which is preliminary data.</text>
</comment>
<evidence type="ECO:0000313" key="9">
    <source>
        <dbReference type="Proteomes" id="UP000053958"/>
    </source>
</evidence>
<feature type="transmembrane region" description="Helical" evidence="6">
    <location>
        <begin position="363"/>
        <end position="381"/>
    </location>
</feature>
<dbReference type="GeneID" id="25312474"/>
<dbReference type="InterPro" id="IPR020846">
    <property type="entry name" value="MFS_dom"/>
</dbReference>
<feature type="transmembrane region" description="Helical" evidence="6">
    <location>
        <begin position="224"/>
        <end position="242"/>
    </location>
</feature>
<evidence type="ECO:0000313" key="8">
    <source>
        <dbReference type="EMBL" id="KKA25540.1"/>
    </source>
</evidence>
<dbReference type="CDD" id="cd17316">
    <property type="entry name" value="MFS_SV2_like"/>
    <property type="match status" value="1"/>
</dbReference>
<name>A0A0F4Z5C3_RASE3</name>
<feature type="domain" description="Major facilitator superfamily (MFS) profile" evidence="7">
    <location>
        <begin position="51"/>
        <end position="487"/>
    </location>
</feature>
<evidence type="ECO:0000256" key="3">
    <source>
        <dbReference type="ARBA" id="ARBA00022989"/>
    </source>
</evidence>
<dbReference type="InterPro" id="IPR036259">
    <property type="entry name" value="MFS_trans_sf"/>
</dbReference>
<evidence type="ECO:0000256" key="1">
    <source>
        <dbReference type="ARBA" id="ARBA00004141"/>
    </source>
</evidence>